<reference evidence="2" key="1">
    <citation type="submission" date="2022-07" db="EMBL/GenBank/DDBJ databases">
        <authorList>
            <person name="Trinca V."/>
            <person name="Uliana J.V.C."/>
            <person name="Torres T.T."/>
            <person name="Ward R.J."/>
            <person name="Monesi N."/>
        </authorList>
    </citation>
    <scope>NUCLEOTIDE SEQUENCE</scope>
    <source>
        <strain evidence="2">HSMRA1968</strain>
        <tissue evidence="2">Whole embryos</tissue>
    </source>
</reference>
<dbReference type="EMBL" id="WJQU01000003">
    <property type="protein sequence ID" value="KAJ6640074.1"/>
    <property type="molecule type" value="Genomic_DNA"/>
</dbReference>
<dbReference type="Proteomes" id="UP001151699">
    <property type="component" value="Chromosome X"/>
</dbReference>
<gene>
    <name evidence="2" type="ORF">Bhyg_12823</name>
</gene>
<dbReference type="AlphaFoldDB" id="A0A9Q0MZK5"/>
<organism evidence="2 3">
    <name type="scientific">Pseudolycoriella hygida</name>
    <dbReference type="NCBI Taxonomy" id="35572"/>
    <lineage>
        <taxon>Eukaryota</taxon>
        <taxon>Metazoa</taxon>
        <taxon>Ecdysozoa</taxon>
        <taxon>Arthropoda</taxon>
        <taxon>Hexapoda</taxon>
        <taxon>Insecta</taxon>
        <taxon>Pterygota</taxon>
        <taxon>Neoptera</taxon>
        <taxon>Endopterygota</taxon>
        <taxon>Diptera</taxon>
        <taxon>Nematocera</taxon>
        <taxon>Sciaroidea</taxon>
        <taxon>Sciaridae</taxon>
        <taxon>Pseudolycoriella</taxon>
    </lineage>
</organism>
<feature type="region of interest" description="Disordered" evidence="1">
    <location>
        <begin position="47"/>
        <end position="72"/>
    </location>
</feature>
<proteinExistence type="predicted"/>
<evidence type="ECO:0000256" key="1">
    <source>
        <dbReference type="SAM" id="MobiDB-lite"/>
    </source>
</evidence>
<name>A0A9Q0MZK5_9DIPT</name>
<comment type="caution">
    <text evidence="2">The sequence shown here is derived from an EMBL/GenBank/DDBJ whole genome shotgun (WGS) entry which is preliminary data.</text>
</comment>
<keyword evidence="3" id="KW-1185">Reference proteome</keyword>
<sequence length="72" mass="8214">MKQAKRTYYKCSQISRPLGDISDPVDQLIVSFYLENVLKSALKPRARKHVSSSPFAQIQRKPEPLQAKISPE</sequence>
<accession>A0A9Q0MZK5</accession>
<protein>
    <submittedName>
        <fullName evidence="2">Uncharacterized protein</fullName>
    </submittedName>
</protein>
<evidence type="ECO:0000313" key="3">
    <source>
        <dbReference type="Proteomes" id="UP001151699"/>
    </source>
</evidence>
<evidence type="ECO:0000313" key="2">
    <source>
        <dbReference type="EMBL" id="KAJ6640074.1"/>
    </source>
</evidence>